<reference evidence="2" key="1">
    <citation type="submission" date="2020-12" db="UniProtKB">
        <authorList>
            <consortium name="WormBaseParasite"/>
        </authorList>
    </citation>
    <scope>IDENTIFICATION</scope>
    <source>
        <strain evidence="2">MHco3</strain>
    </source>
</reference>
<dbReference type="WBParaSite" id="HCON_00136880-00001">
    <property type="protein sequence ID" value="HCON_00136880-00001"/>
    <property type="gene ID" value="HCON_00136880"/>
</dbReference>
<keyword evidence="1" id="KW-1185">Reference proteome</keyword>
<evidence type="ECO:0000313" key="2">
    <source>
        <dbReference type="WBParaSite" id="HCON_00136880-00001"/>
    </source>
</evidence>
<organism evidence="1 2">
    <name type="scientific">Haemonchus contortus</name>
    <name type="common">Barber pole worm</name>
    <dbReference type="NCBI Taxonomy" id="6289"/>
    <lineage>
        <taxon>Eukaryota</taxon>
        <taxon>Metazoa</taxon>
        <taxon>Ecdysozoa</taxon>
        <taxon>Nematoda</taxon>
        <taxon>Chromadorea</taxon>
        <taxon>Rhabditida</taxon>
        <taxon>Rhabditina</taxon>
        <taxon>Rhabditomorpha</taxon>
        <taxon>Strongyloidea</taxon>
        <taxon>Trichostrongylidae</taxon>
        <taxon>Haemonchus</taxon>
    </lineage>
</organism>
<proteinExistence type="predicted"/>
<accession>A0A7I4YSF7</accession>
<dbReference type="Proteomes" id="UP000025227">
    <property type="component" value="Unplaced"/>
</dbReference>
<evidence type="ECO:0000313" key="1">
    <source>
        <dbReference type="Proteomes" id="UP000025227"/>
    </source>
</evidence>
<dbReference type="AlphaFoldDB" id="A0A7I4YSF7"/>
<protein>
    <submittedName>
        <fullName evidence="2">Uncharacterized protein</fullName>
    </submittedName>
</protein>
<sequence>MVQMPSSCAVEPPTVYCSSHASVSSTSSTSSHSSMEKHQRHQPSTAAAAAAAVIAIDTSDYVFSPRLLDYSPTTATTLSTASDALRIAHEQLRKVYIAEASLLTNMEQCSSSLDLDHIMDGLRRLAVYEADIQRRLFCHIQLLSS</sequence>
<dbReference type="OMA" id="VYCSSHA"/>
<dbReference type="OrthoDB" id="5871291at2759"/>
<name>A0A7I4YSF7_HAECO</name>